<dbReference type="EMBL" id="ML994643">
    <property type="protein sequence ID" value="KAF2183277.1"/>
    <property type="molecule type" value="Genomic_DNA"/>
</dbReference>
<proteinExistence type="predicted"/>
<feature type="compositionally biased region" description="Low complexity" evidence="2">
    <location>
        <begin position="563"/>
        <end position="584"/>
    </location>
</feature>
<dbReference type="OrthoDB" id="160645at2759"/>
<feature type="coiled-coil region" evidence="1">
    <location>
        <begin position="162"/>
        <end position="270"/>
    </location>
</feature>
<evidence type="ECO:0000256" key="1">
    <source>
        <dbReference type="SAM" id="Coils"/>
    </source>
</evidence>
<feature type="domain" description="DUF7223" evidence="4">
    <location>
        <begin position="278"/>
        <end position="538"/>
    </location>
</feature>
<feature type="compositionally biased region" description="Gly residues" evidence="2">
    <location>
        <begin position="711"/>
        <end position="724"/>
    </location>
</feature>
<reference evidence="5" key="1">
    <citation type="journal article" date="2020" name="Stud. Mycol.">
        <title>101 Dothideomycetes genomes: a test case for predicting lifestyles and emergence of pathogens.</title>
        <authorList>
            <person name="Haridas S."/>
            <person name="Albert R."/>
            <person name="Binder M."/>
            <person name="Bloem J."/>
            <person name="Labutti K."/>
            <person name="Salamov A."/>
            <person name="Andreopoulos B."/>
            <person name="Baker S."/>
            <person name="Barry K."/>
            <person name="Bills G."/>
            <person name="Bluhm B."/>
            <person name="Cannon C."/>
            <person name="Castanera R."/>
            <person name="Culley D."/>
            <person name="Daum C."/>
            <person name="Ezra D."/>
            <person name="Gonzalez J."/>
            <person name="Henrissat B."/>
            <person name="Kuo A."/>
            <person name="Liang C."/>
            <person name="Lipzen A."/>
            <person name="Lutzoni F."/>
            <person name="Magnuson J."/>
            <person name="Mondo S."/>
            <person name="Nolan M."/>
            <person name="Ohm R."/>
            <person name="Pangilinan J."/>
            <person name="Park H.-J."/>
            <person name="Ramirez L."/>
            <person name="Alfaro M."/>
            <person name="Sun H."/>
            <person name="Tritt A."/>
            <person name="Yoshinaga Y."/>
            <person name="Zwiers L.-H."/>
            <person name="Turgeon B."/>
            <person name="Goodwin S."/>
            <person name="Spatafora J."/>
            <person name="Crous P."/>
            <person name="Grigoriev I."/>
        </authorList>
    </citation>
    <scope>NUCLEOTIDE SEQUENCE</scope>
    <source>
        <strain evidence="5">CBS 207.26</strain>
    </source>
</reference>
<dbReference type="InterPro" id="IPR054293">
    <property type="entry name" value="DUF7029"/>
</dbReference>
<feature type="region of interest" description="Disordered" evidence="2">
    <location>
        <begin position="702"/>
        <end position="724"/>
    </location>
</feature>
<keyword evidence="6" id="KW-1185">Reference proteome</keyword>
<evidence type="ECO:0000259" key="4">
    <source>
        <dbReference type="Pfam" id="PF23865"/>
    </source>
</evidence>
<feature type="domain" description="DUF7029" evidence="3">
    <location>
        <begin position="78"/>
        <end position="179"/>
    </location>
</feature>
<dbReference type="AlphaFoldDB" id="A0A6A6DU99"/>
<accession>A0A6A6DU99</accession>
<evidence type="ECO:0000313" key="5">
    <source>
        <dbReference type="EMBL" id="KAF2183277.1"/>
    </source>
</evidence>
<evidence type="ECO:0000259" key="3">
    <source>
        <dbReference type="Pfam" id="PF22974"/>
    </source>
</evidence>
<gene>
    <name evidence="5" type="ORF">K469DRAFT_751568</name>
</gene>
<protein>
    <submittedName>
        <fullName evidence="5">Uncharacterized protein</fullName>
    </submittedName>
</protein>
<sequence>MLFNTRRALIAATALSQMASAMDLKPITDPSELIPGHPSRRQAPGNKVFDPQGEHTFFWGDQYDDDIFLANFTLQAPGDNEMIIPIESFADRLKSIKCDTNAIVIEFNSQDCYDYASGVWGWVNDKTENAFTLVTKAGQCDPDDERDPYSVTDIKFDKTGLKATLEAKRQTWQEAAKNFQLQVGHQEAPAGQRTKRFSIPNPIDELKDAAKKAEEAAKKKLEEAKKAAEEAAKKVTEEAKKKAEEAKQAAEKLKKEAEEKAKQLADALAVGVSKSVPMDLSKQFNQNLFDFGKDKYGMKIKADAQVKTGGKLIADIDVKVKNFAPEYMRMKVHPKGLHATLMLALTADGRLGKEIVFELPAIEVPVAGINLKGLVSLGPKVHLGVNFGTTALEGTATASIGAKASIPDSSVINIDALKKEGNNLSGWKPSMEKIDPQFSAEIRGGVTAYVDLSLMLEASIADKWGIQAQVESQVPYIEAGFKAEVNTLGVCGGKQTKGVELDANVGINVNLNAGMVNKDPIFSKDLYNTHWPLFSTCMGFGASDARTGTIATAGGRTTDKASKPTGKATGAATTKDADNTAKPTGSAKPSDSAKATGSVKPTGSEKPTGTDKAVTGTAKPTGSAKTTASGKAVTTQSGSKAVSTLVTGYDTASPSASAKSSAMDSVYTAISSFTTLTVKSSASGSGSVASGSLSTLVSTITSTAEPTETGTEGGEGPGGGNGGGYVGTISFTSQANTTFVTATRPATSSIYFS</sequence>
<name>A0A6A6DU99_9PEZI</name>
<dbReference type="Pfam" id="PF22974">
    <property type="entry name" value="DUF7029"/>
    <property type="match status" value="1"/>
</dbReference>
<evidence type="ECO:0000313" key="6">
    <source>
        <dbReference type="Proteomes" id="UP000800200"/>
    </source>
</evidence>
<feature type="compositionally biased region" description="Polar residues" evidence="2">
    <location>
        <begin position="587"/>
        <end position="607"/>
    </location>
</feature>
<dbReference type="Proteomes" id="UP000800200">
    <property type="component" value="Unassembled WGS sequence"/>
</dbReference>
<dbReference type="Pfam" id="PF23865">
    <property type="entry name" value="DUF7223"/>
    <property type="match status" value="1"/>
</dbReference>
<feature type="compositionally biased region" description="Polar residues" evidence="2">
    <location>
        <begin position="618"/>
        <end position="642"/>
    </location>
</feature>
<dbReference type="InterPro" id="IPR055647">
    <property type="entry name" value="DUF7223"/>
</dbReference>
<evidence type="ECO:0000256" key="2">
    <source>
        <dbReference type="SAM" id="MobiDB-lite"/>
    </source>
</evidence>
<keyword evidence="1" id="KW-0175">Coiled coil</keyword>
<organism evidence="5 6">
    <name type="scientific">Zopfia rhizophila CBS 207.26</name>
    <dbReference type="NCBI Taxonomy" id="1314779"/>
    <lineage>
        <taxon>Eukaryota</taxon>
        <taxon>Fungi</taxon>
        <taxon>Dikarya</taxon>
        <taxon>Ascomycota</taxon>
        <taxon>Pezizomycotina</taxon>
        <taxon>Dothideomycetes</taxon>
        <taxon>Dothideomycetes incertae sedis</taxon>
        <taxon>Zopfiaceae</taxon>
        <taxon>Zopfia</taxon>
    </lineage>
</organism>
<feature type="region of interest" description="Disordered" evidence="2">
    <location>
        <begin position="552"/>
        <end position="642"/>
    </location>
</feature>